<dbReference type="AlphaFoldDB" id="A0A0E3ZTR9"/>
<dbReference type="PATRIC" id="fig|1379870.5.peg.853"/>
<dbReference type="RefSeq" id="WP_046375782.1">
    <property type="nucleotide sequence ID" value="NZ_CP010429.1"/>
</dbReference>
<evidence type="ECO:0008006" key="3">
    <source>
        <dbReference type="Google" id="ProtNLM"/>
    </source>
</evidence>
<accession>A0A0E3ZTR9</accession>
<proteinExistence type="predicted"/>
<evidence type="ECO:0000313" key="2">
    <source>
        <dbReference type="Proteomes" id="UP000033054"/>
    </source>
</evidence>
<organism evidence="1 2">
    <name type="scientific">Spirosoma radiotolerans</name>
    <dbReference type="NCBI Taxonomy" id="1379870"/>
    <lineage>
        <taxon>Bacteria</taxon>
        <taxon>Pseudomonadati</taxon>
        <taxon>Bacteroidota</taxon>
        <taxon>Cytophagia</taxon>
        <taxon>Cytophagales</taxon>
        <taxon>Cytophagaceae</taxon>
        <taxon>Spirosoma</taxon>
    </lineage>
</organism>
<dbReference type="HOGENOM" id="CLU_025928_3_0_10"/>
<dbReference type="Proteomes" id="UP000033054">
    <property type="component" value="Chromosome"/>
</dbReference>
<sequence length="532" mass="58027">MRFIIHIRRLSLVGLLFIGWSCKDFVDINADPNNPVTPTLELLLPATQVSMAGSLRDVNQGTSILMQQLYSSNTSRNFQDGTDYQQSWNALYTQVLNDIEIVIREGTRLQRWDYVAIAKLEKAYIYSLMVDLWGDIPYTDATKGNGVSDPAFESGSAIYDKLFLLIDDGLADAAKGNFAIQPTTADIIYKGDKAAWIRMGNTLKLKLFNQIRLVQPDKAKAGISALLSANAPLITTNAQDFSFRFGTTETPANRHPWHRTEYQAGKSYYLSQGFIERLFNTDDPRIRYYFYRQTSNYTVGFTPTGNGYFGRYTGDASASPNDNALKATVGVYPAGGLYDNSPINNVPATNVFITNTGATSAPKVVTNSDGTGAGVFPFITNAMVKFMLAEAALTLGTTGDPKQLFQDGITAHLNSVNTISTTSGNSAPPMAAATISAFVANRAAQYDAADAAGKLSAVMTQKYIALYGNGIEAYTDYRRTGLPVLPAPIAPLNTFPLRLSYSITELATNATISDKADQLQAAQQTTPVFWDK</sequence>
<reference evidence="1 2" key="1">
    <citation type="journal article" date="2014" name="Curr. Microbiol.">
        <title>Spirosoma radiotolerans sp. nov., a gamma-radiation-resistant bacterium isolated from gamma ray-irradiated soil.</title>
        <authorList>
            <person name="Lee J.J."/>
            <person name="Srinivasan S."/>
            <person name="Lim S."/>
            <person name="Joe M."/>
            <person name="Im S."/>
            <person name="Bae S.I."/>
            <person name="Park K.R."/>
            <person name="Han J.H."/>
            <person name="Park S.H."/>
            <person name="Joo B.M."/>
            <person name="Park S.J."/>
            <person name="Kim M.K."/>
        </authorList>
    </citation>
    <scope>NUCLEOTIDE SEQUENCE [LARGE SCALE GENOMIC DNA]</scope>
    <source>
        <strain evidence="1 2">DG5A</strain>
    </source>
</reference>
<dbReference type="Gene3D" id="1.25.40.390">
    <property type="match status" value="1"/>
</dbReference>
<dbReference type="EMBL" id="CP010429">
    <property type="protein sequence ID" value="AKD54184.1"/>
    <property type="molecule type" value="Genomic_DNA"/>
</dbReference>
<dbReference type="KEGG" id="srd:SD10_03920"/>
<dbReference type="SUPFAM" id="SSF48452">
    <property type="entry name" value="TPR-like"/>
    <property type="match status" value="1"/>
</dbReference>
<dbReference type="InterPro" id="IPR041662">
    <property type="entry name" value="SusD-like_2"/>
</dbReference>
<keyword evidence="2" id="KW-1185">Reference proteome</keyword>
<dbReference type="STRING" id="1379870.SD10_03920"/>
<evidence type="ECO:0000313" key="1">
    <source>
        <dbReference type="EMBL" id="AKD54184.1"/>
    </source>
</evidence>
<dbReference type="Pfam" id="PF12771">
    <property type="entry name" value="SusD-like_2"/>
    <property type="match status" value="1"/>
</dbReference>
<gene>
    <name evidence="1" type="ORF">SD10_03920</name>
</gene>
<dbReference type="InterPro" id="IPR011990">
    <property type="entry name" value="TPR-like_helical_dom_sf"/>
</dbReference>
<protein>
    <recommendedName>
        <fullName evidence="3">SusD/RagB family nutrient-binding outer membrane lipoprotein</fullName>
    </recommendedName>
</protein>
<name>A0A0E3ZTR9_9BACT</name>
<dbReference type="OrthoDB" id="973072at2"/>